<dbReference type="InParanoid" id="D8UJZ1"/>
<dbReference type="KEGG" id="vcn:VOLCADRAFT_100311"/>
<dbReference type="Proteomes" id="UP000001058">
    <property type="component" value="Unassembled WGS sequence"/>
</dbReference>
<dbReference type="GeneID" id="9625644"/>
<dbReference type="SUPFAM" id="SSF50978">
    <property type="entry name" value="WD40 repeat-like"/>
    <property type="match status" value="1"/>
</dbReference>
<evidence type="ECO:0000313" key="1">
    <source>
        <dbReference type="EMBL" id="EFJ39958.1"/>
    </source>
</evidence>
<organism evidence="2">
    <name type="scientific">Volvox carteri f. nagariensis</name>
    <dbReference type="NCBI Taxonomy" id="3068"/>
    <lineage>
        <taxon>Eukaryota</taxon>
        <taxon>Viridiplantae</taxon>
        <taxon>Chlorophyta</taxon>
        <taxon>core chlorophytes</taxon>
        <taxon>Chlorophyceae</taxon>
        <taxon>CS clade</taxon>
        <taxon>Chlamydomonadales</taxon>
        <taxon>Volvocaceae</taxon>
        <taxon>Volvox</taxon>
    </lineage>
</organism>
<proteinExistence type="predicted"/>
<name>D8UJZ1_VOLCA</name>
<dbReference type="InterPro" id="IPR036322">
    <property type="entry name" value="WD40_repeat_dom_sf"/>
</dbReference>
<gene>
    <name evidence="1" type="ORF">VOLCADRAFT_100311</name>
</gene>
<evidence type="ECO:0000313" key="2">
    <source>
        <dbReference type="Proteomes" id="UP000001058"/>
    </source>
</evidence>
<accession>D8UJZ1</accession>
<protein>
    <submittedName>
        <fullName evidence="1">Uncharacterized protein</fullName>
    </submittedName>
</protein>
<reference evidence="1 2" key="1">
    <citation type="journal article" date="2010" name="Science">
        <title>Genomic analysis of organismal complexity in the multicellular green alga Volvox carteri.</title>
        <authorList>
            <person name="Prochnik S.E."/>
            <person name="Umen J."/>
            <person name="Nedelcu A.M."/>
            <person name="Hallmann A."/>
            <person name="Miller S.M."/>
            <person name="Nishii I."/>
            <person name="Ferris P."/>
            <person name="Kuo A."/>
            <person name="Mitros T."/>
            <person name="Fritz-Laylin L.K."/>
            <person name="Hellsten U."/>
            <person name="Chapman J."/>
            <person name="Simakov O."/>
            <person name="Rensing S.A."/>
            <person name="Terry A."/>
            <person name="Pangilinan J."/>
            <person name="Kapitonov V."/>
            <person name="Jurka J."/>
            <person name="Salamov A."/>
            <person name="Shapiro H."/>
            <person name="Schmutz J."/>
            <person name="Grimwood J."/>
            <person name="Lindquist E."/>
            <person name="Lucas S."/>
            <person name="Grigoriev I.V."/>
            <person name="Schmitt R."/>
            <person name="Kirk D."/>
            <person name="Rokhsar D.S."/>
        </authorList>
    </citation>
    <scope>NUCLEOTIDE SEQUENCE [LARGE SCALE GENOMIC DNA]</scope>
    <source>
        <strain evidence="2">f. Nagariensis / Eve</strain>
    </source>
</reference>
<keyword evidence="2" id="KW-1185">Reference proteome</keyword>
<dbReference type="EMBL" id="GL378434">
    <property type="protein sequence ID" value="EFJ39958.1"/>
    <property type="molecule type" value="Genomic_DNA"/>
</dbReference>
<sequence>MPQSEDLQLQSEDFFQSADSSAVIPAGMTADMPQEALPCRWVLSSDSSSYGSTPFHKRIPVTKSRPTSCDWVKLDELGEVLLIAGENYELSLWDLGRSSSVWKYSVTQFDSGASQPAPPPSVSLGHPNFTVCKGAGSNVFFSCTADGSVQRWKCFKVILYPELLLAMM</sequence>
<dbReference type="AlphaFoldDB" id="D8UJZ1"/>
<dbReference type="RefSeq" id="XP_002958983.1">
    <property type="nucleotide sequence ID" value="XM_002958937.1"/>
</dbReference>